<comment type="catalytic activity">
    <reaction evidence="9">
        <text>L-seryl-[protein] + ATP = O-phospho-L-seryl-[protein] + ADP + H(+)</text>
        <dbReference type="Rhea" id="RHEA:17989"/>
        <dbReference type="Rhea" id="RHEA-COMP:9863"/>
        <dbReference type="Rhea" id="RHEA-COMP:11604"/>
        <dbReference type="ChEBI" id="CHEBI:15378"/>
        <dbReference type="ChEBI" id="CHEBI:29999"/>
        <dbReference type="ChEBI" id="CHEBI:30616"/>
        <dbReference type="ChEBI" id="CHEBI:83421"/>
        <dbReference type="ChEBI" id="CHEBI:456216"/>
        <dbReference type="EC" id="2.7.11.1"/>
    </reaction>
</comment>
<keyword evidence="3 14" id="KW-0808">Transferase</keyword>
<dbReference type="SMART" id="SM00368">
    <property type="entry name" value="LRR_RI"/>
    <property type="match status" value="4"/>
</dbReference>
<dbReference type="InterPro" id="IPR032675">
    <property type="entry name" value="LRR_dom_sf"/>
</dbReference>
<dbReference type="SUPFAM" id="SSF56112">
    <property type="entry name" value="Protein kinase-like (PK-like)"/>
    <property type="match status" value="1"/>
</dbReference>
<evidence type="ECO:0000256" key="11">
    <source>
        <dbReference type="SAM" id="MobiDB-lite"/>
    </source>
</evidence>
<evidence type="ECO:0000256" key="8">
    <source>
        <dbReference type="ARBA" id="ARBA00047899"/>
    </source>
</evidence>
<dbReference type="Pfam" id="PF13516">
    <property type="entry name" value="LRR_6"/>
    <property type="match status" value="1"/>
</dbReference>
<dbReference type="Proteomes" id="UP000320421">
    <property type="component" value="Chromosome"/>
</dbReference>
<dbReference type="InterPro" id="IPR001611">
    <property type="entry name" value="Leu-rich_rpt"/>
</dbReference>
<keyword evidence="1" id="KW-0723">Serine/threonine-protein kinase</keyword>
<feature type="region of interest" description="Disordered" evidence="11">
    <location>
        <begin position="458"/>
        <end position="480"/>
    </location>
</feature>
<evidence type="ECO:0000259" key="13">
    <source>
        <dbReference type="PROSITE" id="PS50011"/>
    </source>
</evidence>
<dbReference type="AlphaFoldDB" id="A0A517PT15"/>
<protein>
    <submittedName>
        <fullName evidence="14">Serine/threonine-protein kinase PrkC</fullName>
        <ecNumber evidence="14">2.7.11.1</ecNumber>
    </submittedName>
</protein>
<evidence type="ECO:0000256" key="6">
    <source>
        <dbReference type="ARBA" id="ARBA00022777"/>
    </source>
</evidence>
<dbReference type="InterPro" id="IPR000719">
    <property type="entry name" value="Prot_kinase_dom"/>
</dbReference>
<feature type="binding site" evidence="10">
    <location>
        <position position="121"/>
    </location>
    <ligand>
        <name>ATP</name>
        <dbReference type="ChEBI" id="CHEBI:30616"/>
    </ligand>
</feature>
<dbReference type="Gene3D" id="3.30.200.20">
    <property type="entry name" value="Phosphorylase Kinase, domain 1"/>
    <property type="match status" value="1"/>
</dbReference>
<dbReference type="GO" id="GO:0005524">
    <property type="term" value="F:ATP binding"/>
    <property type="evidence" value="ECO:0007669"/>
    <property type="project" value="UniProtKB-UniRule"/>
</dbReference>
<keyword evidence="6 14" id="KW-0418">Kinase</keyword>
<keyword evidence="2" id="KW-0433">Leucine-rich repeat</keyword>
<keyword evidence="12" id="KW-1133">Transmembrane helix</keyword>
<accession>A0A517PT15</accession>
<evidence type="ECO:0000256" key="12">
    <source>
        <dbReference type="SAM" id="Phobius"/>
    </source>
</evidence>
<dbReference type="PROSITE" id="PS00108">
    <property type="entry name" value="PROTEIN_KINASE_ST"/>
    <property type="match status" value="1"/>
</dbReference>
<dbReference type="FunFam" id="3.30.200.20:FF:000035">
    <property type="entry name" value="Serine/threonine protein kinase Stk1"/>
    <property type="match status" value="1"/>
</dbReference>
<comment type="catalytic activity">
    <reaction evidence="8">
        <text>L-threonyl-[protein] + ATP = O-phospho-L-threonyl-[protein] + ADP + H(+)</text>
        <dbReference type="Rhea" id="RHEA:46608"/>
        <dbReference type="Rhea" id="RHEA-COMP:11060"/>
        <dbReference type="Rhea" id="RHEA-COMP:11605"/>
        <dbReference type="ChEBI" id="CHEBI:15378"/>
        <dbReference type="ChEBI" id="CHEBI:30013"/>
        <dbReference type="ChEBI" id="CHEBI:30616"/>
        <dbReference type="ChEBI" id="CHEBI:61977"/>
        <dbReference type="ChEBI" id="CHEBI:456216"/>
        <dbReference type="EC" id="2.7.11.1"/>
    </reaction>
</comment>
<keyword evidence="5 10" id="KW-0547">Nucleotide-binding</keyword>
<proteinExistence type="predicted"/>
<evidence type="ECO:0000256" key="4">
    <source>
        <dbReference type="ARBA" id="ARBA00022737"/>
    </source>
</evidence>
<dbReference type="CDD" id="cd14014">
    <property type="entry name" value="STKc_PknB_like"/>
    <property type="match status" value="1"/>
</dbReference>
<evidence type="ECO:0000313" key="14">
    <source>
        <dbReference type="EMBL" id="QDT22514.1"/>
    </source>
</evidence>
<organism evidence="14 15">
    <name type="scientific">Gimesia chilikensis</name>
    <dbReference type="NCBI Taxonomy" id="2605989"/>
    <lineage>
        <taxon>Bacteria</taxon>
        <taxon>Pseudomonadati</taxon>
        <taxon>Planctomycetota</taxon>
        <taxon>Planctomycetia</taxon>
        <taxon>Planctomycetales</taxon>
        <taxon>Planctomycetaceae</taxon>
        <taxon>Gimesia</taxon>
    </lineage>
</organism>
<dbReference type="PROSITE" id="PS50011">
    <property type="entry name" value="PROTEIN_KINASE_DOM"/>
    <property type="match status" value="1"/>
</dbReference>
<dbReference type="InterPro" id="IPR017441">
    <property type="entry name" value="Protein_kinase_ATP_BS"/>
</dbReference>
<evidence type="ECO:0000256" key="5">
    <source>
        <dbReference type="ARBA" id="ARBA00022741"/>
    </source>
</evidence>
<dbReference type="PANTHER" id="PTHR43289:SF6">
    <property type="entry name" value="SERINE_THREONINE-PROTEIN KINASE NEKL-3"/>
    <property type="match status" value="1"/>
</dbReference>
<dbReference type="SUPFAM" id="SSF52047">
    <property type="entry name" value="RNI-like"/>
    <property type="match status" value="1"/>
</dbReference>
<dbReference type="Gene3D" id="3.80.10.10">
    <property type="entry name" value="Ribonuclease Inhibitor"/>
    <property type="match status" value="2"/>
</dbReference>
<dbReference type="OrthoDB" id="6111975at2"/>
<evidence type="ECO:0000256" key="9">
    <source>
        <dbReference type="ARBA" id="ARBA00048679"/>
    </source>
</evidence>
<keyword evidence="15" id="KW-1185">Reference proteome</keyword>
<evidence type="ECO:0000256" key="10">
    <source>
        <dbReference type="PROSITE-ProRule" id="PRU10141"/>
    </source>
</evidence>
<dbReference type="GO" id="GO:0004674">
    <property type="term" value="F:protein serine/threonine kinase activity"/>
    <property type="evidence" value="ECO:0007669"/>
    <property type="project" value="UniProtKB-KW"/>
</dbReference>
<dbReference type="Gene3D" id="1.10.510.10">
    <property type="entry name" value="Transferase(Phosphotransferase) domain 1"/>
    <property type="match status" value="1"/>
</dbReference>
<dbReference type="PROSITE" id="PS00107">
    <property type="entry name" value="PROTEIN_KINASE_ATP"/>
    <property type="match status" value="1"/>
</dbReference>
<dbReference type="Pfam" id="PF00069">
    <property type="entry name" value="Pkinase"/>
    <property type="match status" value="1"/>
</dbReference>
<keyword evidence="4" id="KW-0677">Repeat</keyword>
<evidence type="ECO:0000256" key="3">
    <source>
        <dbReference type="ARBA" id="ARBA00022679"/>
    </source>
</evidence>
<evidence type="ECO:0000256" key="1">
    <source>
        <dbReference type="ARBA" id="ARBA00022527"/>
    </source>
</evidence>
<gene>
    <name evidence="14" type="primary">prkC_12</name>
    <name evidence="14" type="ORF">HG66A1_43220</name>
</gene>
<evidence type="ECO:0000313" key="15">
    <source>
        <dbReference type="Proteomes" id="UP000320421"/>
    </source>
</evidence>
<dbReference type="EC" id="2.7.11.1" evidence="14"/>
<feature type="transmembrane region" description="Helical" evidence="12">
    <location>
        <begin position="6"/>
        <end position="24"/>
    </location>
</feature>
<reference evidence="14 15" key="1">
    <citation type="submission" date="2019-02" db="EMBL/GenBank/DDBJ databases">
        <title>Deep-cultivation of Planctomycetes and their phenomic and genomic characterization uncovers novel biology.</title>
        <authorList>
            <person name="Wiegand S."/>
            <person name="Jogler M."/>
            <person name="Boedeker C."/>
            <person name="Pinto D."/>
            <person name="Vollmers J."/>
            <person name="Rivas-Marin E."/>
            <person name="Kohn T."/>
            <person name="Peeters S.H."/>
            <person name="Heuer A."/>
            <person name="Rast P."/>
            <person name="Oberbeckmann S."/>
            <person name="Bunk B."/>
            <person name="Jeske O."/>
            <person name="Meyerdierks A."/>
            <person name="Storesund J.E."/>
            <person name="Kallscheuer N."/>
            <person name="Luecker S."/>
            <person name="Lage O.M."/>
            <person name="Pohl T."/>
            <person name="Merkel B.J."/>
            <person name="Hornburger P."/>
            <person name="Mueller R.-W."/>
            <person name="Bruemmer F."/>
            <person name="Labrenz M."/>
            <person name="Spormann A.M."/>
            <person name="Op den Camp H."/>
            <person name="Overmann J."/>
            <person name="Amann R."/>
            <person name="Jetten M.S.M."/>
            <person name="Mascher T."/>
            <person name="Medema M.H."/>
            <person name="Devos D.P."/>
            <person name="Kaster A.-K."/>
            <person name="Ovreas L."/>
            <person name="Rohde M."/>
            <person name="Galperin M.Y."/>
            <person name="Jogler C."/>
        </authorList>
    </citation>
    <scope>NUCLEOTIDE SEQUENCE [LARGE SCALE GENOMIC DNA]</scope>
    <source>
        <strain evidence="14 15">HG66A1</strain>
    </source>
</reference>
<keyword evidence="12" id="KW-0472">Membrane</keyword>
<dbReference type="InterPro" id="IPR008271">
    <property type="entry name" value="Ser/Thr_kinase_AS"/>
</dbReference>
<keyword evidence="7 10" id="KW-0067">ATP-binding</keyword>
<dbReference type="GO" id="GO:0106310">
    <property type="term" value="F:protein serine kinase activity"/>
    <property type="evidence" value="ECO:0007669"/>
    <property type="project" value="RHEA"/>
</dbReference>
<dbReference type="EMBL" id="CP036266">
    <property type="protein sequence ID" value="QDT22514.1"/>
    <property type="molecule type" value="Genomic_DNA"/>
</dbReference>
<dbReference type="PANTHER" id="PTHR43289">
    <property type="entry name" value="MITOGEN-ACTIVATED PROTEIN KINASE KINASE KINASE 20-RELATED"/>
    <property type="match status" value="1"/>
</dbReference>
<dbReference type="SMART" id="SM00220">
    <property type="entry name" value="S_TKc"/>
    <property type="match status" value="1"/>
</dbReference>
<sequence>MDSGNIIEFIFTLNIFFILPFMTLSRNQFLSLLDESGIFSAKDVIALQETQDDSSETALDLAKTLVKNKKLNEFQIKMILQHKGDRLVLGDYLILREIGAGGMGKVYLAEHRRMKRKVALKTLPTKIALDEESIGRFQREVQAAAKLSHPNIVTAYDAGEAKGVSYFVMEYVDGINLSDLIKEHGVLQVDVAVNYIIQAAKGLGFAHSEGIIHRDIKPANLLLDLKGTVKILDMGLARIDNLEPSEVPATQLTESGSVKGTLDYMSPEQAQNTHAADARSDIYSLGCSLYYLLTSRVMYPADSFVKKILAHLEQPIPSIQKQRPEVPDELEAIFHKMVSKEPVERYNSTAELIEALESIPLDQSSQTDQPQQEPIQIQPGPRTAVLDEDLSTLFSLYKDDECFSEYGRICLDSTVMQPKARYPFMRWLLPLGFLALLWWAVSNQHLFFSPLKNPAKTATGAPEKAVSNPADKKSTIPVNPADNDRAAASRALELGGVVEISVDAEPQVIEKLSELPTGEFQTRKILLHENKQVLDEDLKWFCYLKNLETLDLYDTNITDVGIAHLKALPALSKIDLYNTKTGDAGLEQLSQFGTLRSITMQHTAVTNEGLKYLSGLSSLDSLNLGNTGINDSGLTHLKSLAGLQWLQLSFTNVTDSGLLYLQDLKSLRELYLTETQVTDDGKNLLMEALPECSIMQ</sequence>
<evidence type="ECO:0000256" key="2">
    <source>
        <dbReference type="ARBA" id="ARBA00022614"/>
    </source>
</evidence>
<name>A0A517PT15_9PLAN</name>
<keyword evidence="12" id="KW-0812">Transmembrane</keyword>
<dbReference type="InterPro" id="IPR011009">
    <property type="entry name" value="Kinase-like_dom_sf"/>
</dbReference>
<feature type="domain" description="Protein kinase" evidence="13">
    <location>
        <begin position="92"/>
        <end position="359"/>
    </location>
</feature>
<evidence type="ECO:0000256" key="7">
    <source>
        <dbReference type="ARBA" id="ARBA00022840"/>
    </source>
</evidence>